<organism evidence="2 3">
    <name type="scientific">Bradyrhizobium stylosanthis</name>
    <dbReference type="NCBI Taxonomy" id="1803665"/>
    <lineage>
        <taxon>Bacteria</taxon>
        <taxon>Pseudomonadati</taxon>
        <taxon>Pseudomonadota</taxon>
        <taxon>Alphaproteobacteria</taxon>
        <taxon>Hyphomicrobiales</taxon>
        <taxon>Nitrobacteraceae</taxon>
        <taxon>Bradyrhizobium</taxon>
    </lineage>
</organism>
<protein>
    <submittedName>
        <fullName evidence="2">Flavin-dependent oxidoreductase</fullName>
    </submittedName>
</protein>
<name>A0A560CVQ8_9BRAD</name>
<reference evidence="2 3" key="1">
    <citation type="submission" date="2019-06" db="EMBL/GenBank/DDBJ databases">
        <title>Genomic Encyclopedia of Type Strains, Phase IV (KMG-V): Genome sequencing to study the core and pangenomes of soil and plant-associated prokaryotes.</title>
        <authorList>
            <person name="Whitman W."/>
        </authorList>
    </citation>
    <scope>NUCLEOTIDE SEQUENCE [LARGE SCALE GENOMIC DNA]</scope>
    <source>
        <strain evidence="2 3">BR 510</strain>
    </source>
</reference>
<sequence>MAKPTEPISACLRATRDLTPDVRLFEIEPDSPLVNLGPGSHIDVLVPTDGRPQLRSYSLAGSCADGLYRIAVKRLASSRGGSIGMWRLKAGERLTIF</sequence>
<dbReference type="EMBL" id="VITK01000023">
    <property type="protein sequence ID" value="TWA88943.1"/>
    <property type="molecule type" value="Genomic_DNA"/>
</dbReference>
<keyword evidence="3" id="KW-1185">Reference proteome</keyword>
<evidence type="ECO:0000259" key="1">
    <source>
        <dbReference type="PROSITE" id="PS51384"/>
    </source>
</evidence>
<dbReference type="InterPro" id="IPR017927">
    <property type="entry name" value="FAD-bd_FR_type"/>
</dbReference>
<dbReference type="GO" id="GO:0016491">
    <property type="term" value="F:oxidoreductase activity"/>
    <property type="evidence" value="ECO:0007669"/>
    <property type="project" value="InterPro"/>
</dbReference>
<dbReference type="RefSeq" id="WP_246670325.1">
    <property type="nucleotide sequence ID" value="NZ_VITK01000023.1"/>
</dbReference>
<dbReference type="InterPro" id="IPR017938">
    <property type="entry name" value="Riboflavin_synthase-like_b-brl"/>
</dbReference>
<dbReference type="InterPro" id="IPR050415">
    <property type="entry name" value="MRET"/>
</dbReference>
<evidence type="ECO:0000313" key="3">
    <source>
        <dbReference type="Proteomes" id="UP000319949"/>
    </source>
</evidence>
<dbReference type="PROSITE" id="PS51384">
    <property type="entry name" value="FAD_FR"/>
    <property type="match status" value="1"/>
</dbReference>
<gene>
    <name evidence="2" type="ORF">FBZ96_1233</name>
</gene>
<dbReference type="Proteomes" id="UP000319949">
    <property type="component" value="Unassembled WGS sequence"/>
</dbReference>
<dbReference type="PANTHER" id="PTHR47354:SF2">
    <property type="entry name" value="BLR2392 PROTEIN"/>
    <property type="match status" value="1"/>
</dbReference>
<evidence type="ECO:0000313" key="2">
    <source>
        <dbReference type="EMBL" id="TWA88943.1"/>
    </source>
</evidence>
<feature type="domain" description="FAD-binding FR-type" evidence="1">
    <location>
        <begin position="5"/>
        <end position="97"/>
    </location>
</feature>
<dbReference type="PANTHER" id="PTHR47354">
    <property type="entry name" value="NADH OXIDOREDUCTASE HCR"/>
    <property type="match status" value="1"/>
</dbReference>
<comment type="caution">
    <text evidence="2">The sequence shown here is derived from an EMBL/GenBank/DDBJ whole genome shotgun (WGS) entry which is preliminary data.</text>
</comment>
<proteinExistence type="predicted"/>
<dbReference type="AlphaFoldDB" id="A0A560CVQ8"/>
<dbReference type="SUPFAM" id="SSF63380">
    <property type="entry name" value="Riboflavin synthase domain-like"/>
    <property type="match status" value="1"/>
</dbReference>
<dbReference type="Gene3D" id="2.40.30.10">
    <property type="entry name" value="Translation factors"/>
    <property type="match status" value="1"/>
</dbReference>
<accession>A0A560CVQ8</accession>